<dbReference type="InterPro" id="IPR036388">
    <property type="entry name" value="WH-like_DNA-bd_sf"/>
</dbReference>
<dbReference type="FunFam" id="1.10.10.10:FF:000001">
    <property type="entry name" value="LysR family transcriptional regulator"/>
    <property type="match status" value="1"/>
</dbReference>
<keyword evidence="4" id="KW-0804">Transcription</keyword>
<dbReference type="Pfam" id="PF03466">
    <property type="entry name" value="LysR_substrate"/>
    <property type="match status" value="1"/>
</dbReference>
<evidence type="ECO:0000259" key="6">
    <source>
        <dbReference type="PROSITE" id="PS50931"/>
    </source>
</evidence>
<evidence type="ECO:0000313" key="7">
    <source>
        <dbReference type="EMBL" id="WFN22834.1"/>
    </source>
</evidence>
<dbReference type="CDD" id="cd05466">
    <property type="entry name" value="PBP2_LTTR_substrate"/>
    <property type="match status" value="1"/>
</dbReference>
<gene>
    <name evidence="7" type="ORF">LXE91_33280</name>
</gene>
<comment type="similarity">
    <text evidence="1">Belongs to the LysR transcriptional regulatory family.</text>
</comment>
<dbReference type="Pfam" id="PF00126">
    <property type="entry name" value="HTH_1"/>
    <property type="match status" value="1"/>
</dbReference>
<dbReference type="GO" id="GO:0003677">
    <property type="term" value="F:DNA binding"/>
    <property type="evidence" value="ECO:0007669"/>
    <property type="project" value="UniProtKB-KW"/>
</dbReference>
<dbReference type="InterPro" id="IPR005119">
    <property type="entry name" value="LysR_subst-bd"/>
</dbReference>
<dbReference type="InterPro" id="IPR050950">
    <property type="entry name" value="HTH-type_LysR_regulators"/>
</dbReference>
<organism evidence="7 8">
    <name type="scientific">Burkholderia contaminans</name>
    <dbReference type="NCBI Taxonomy" id="488447"/>
    <lineage>
        <taxon>Bacteria</taxon>
        <taxon>Pseudomonadati</taxon>
        <taxon>Pseudomonadota</taxon>
        <taxon>Betaproteobacteria</taxon>
        <taxon>Burkholderiales</taxon>
        <taxon>Burkholderiaceae</taxon>
        <taxon>Burkholderia</taxon>
        <taxon>Burkholderia cepacia complex</taxon>
    </lineage>
</organism>
<dbReference type="InterPro" id="IPR036390">
    <property type="entry name" value="WH_DNA-bd_sf"/>
</dbReference>
<name>A0ABD7YCV3_9BURK</name>
<dbReference type="RefSeq" id="WP_141716949.1">
    <property type="nucleotide sequence ID" value="NZ_BSTW01000008.1"/>
</dbReference>
<sequence length="329" mass="36044">MRVDSSGSVMHSAIDLRLLRSFIAVARAGSVTRAAARLHLTQPALSQHLRELADLLDVTLFDRVGRGILLTQAGADLFAEVEPILSKLDVTLANVRNRSREVHGALRIGAIDTYARSLVMPTISALLARHPQLYVSVQELPAAAIDQGLVENELDIGVSFSHLSHADIEQRTLFIERLALVQRSAGRKIRKTVSLREVATHPLALLNRTFAMRGQIDTACAGANVTLNVRVEAANVDSLIRLVERADYATIASPLAIPHRSRIVAATIADDGLSRIAALRWRRGKTFTPAMERFEEALSHTIRSSGLDMPDNDSVRTSKRSPPADTRKR</sequence>
<evidence type="ECO:0000256" key="4">
    <source>
        <dbReference type="ARBA" id="ARBA00023163"/>
    </source>
</evidence>
<dbReference type="PRINTS" id="PR00039">
    <property type="entry name" value="HTHLYSR"/>
</dbReference>
<evidence type="ECO:0000256" key="2">
    <source>
        <dbReference type="ARBA" id="ARBA00023015"/>
    </source>
</evidence>
<accession>A0ABD7YCV3</accession>
<proteinExistence type="inferred from homology"/>
<dbReference type="Gene3D" id="3.40.190.290">
    <property type="match status" value="1"/>
</dbReference>
<evidence type="ECO:0000256" key="3">
    <source>
        <dbReference type="ARBA" id="ARBA00023125"/>
    </source>
</evidence>
<dbReference type="EMBL" id="CP090642">
    <property type="protein sequence ID" value="WFN22834.1"/>
    <property type="molecule type" value="Genomic_DNA"/>
</dbReference>
<protein>
    <submittedName>
        <fullName evidence="7">LysR substrate-binding domain-containing protein</fullName>
    </submittedName>
</protein>
<dbReference type="InterPro" id="IPR000847">
    <property type="entry name" value="LysR_HTH_N"/>
</dbReference>
<evidence type="ECO:0000313" key="8">
    <source>
        <dbReference type="Proteomes" id="UP001220209"/>
    </source>
</evidence>
<evidence type="ECO:0000256" key="5">
    <source>
        <dbReference type="SAM" id="MobiDB-lite"/>
    </source>
</evidence>
<dbReference type="SUPFAM" id="SSF53850">
    <property type="entry name" value="Periplasmic binding protein-like II"/>
    <property type="match status" value="1"/>
</dbReference>
<dbReference type="Proteomes" id="UP001220209">
    <property type="component" value="Chromosome 3"/>
</dbReference>
<keyword evidence="3" id="KW-0238">DNA-binding</keyword>
<keyword evidence="2" id="KW-0805">Transcription regulation</keyword>
<feature type="domain" description="HTH lysR-type" evidence="6">
    <location>
        <begin position="14"/>
        <end position="71"/>
    </location>
</feature>
<feature type="region of interest" description="Disordered" evidence="5">
    <location>
        <begin position="302"/>
        <end position="329"/>
    </location>
</feature>
<dbReference type="PANTHER" id="PTHR30419">
    <property type="entry name" value="HTH-TYPE TRANSCRIPTIONAL REGULATOR YBHD"/>
    <property type="match status" value="1"/>
</dbReference>
<dbReference type="AlphaFoldDB" id="A0ABD7YCV3"/>
<dbReference type="SUPFAM" id="SSF46785">
    <property type="entry name" value="Winged helix' DNA-binding domain"/>
    <property type="match status" value="1"/>
</dbReference>
<dbReference type="PROSITE" id="PS50931">
    <property type="entry name" value="HTH_LYSR"/>
    <property type="match status" value="1"/>
</dbReference>
<evidence type="ECO:0000256" key="1">
    <source>
        <dbReference type="ARBA" id="ARBA00009437"/>
    </source>
</evidence>
<dbReference type="PANTHER" id="PTHR30419:SF8">
    <property type="entry name" value="NITROGEN ASSIMILATION TRANSCRIPTIONAL ACTIVATOR-RELATED"/>
    <property type="match status" value="1"/>
</dbReference>
<dbReference type="Gene3D" id="1.10.10.10">
    <property type="entry name" value="Winged helix-like DNA-binding domain superfamily/Winged helix DNA-binding domain"/>
    <property type="match status" value="1"/>
</dbReference>
<reference evidence="7 8" key="1">
    <citation type="submission" date="2021-12" db="EMBL/GenBank/DDBJ databases">
        <title>Genomic and phenotypic characterization of three Burkholderia contaminans isolates recovered from different sources.</title>
        <authorList>
            <person name="Lopez De Volder A."/>
            <person name="Fan Y."/>
            <person name="Nunvar J."/>
            <person name="Herrera T."/>
            <person name="Timp W."/>
            <person name="Degrossi J."/>
        </authorList>
    </citation>
    <scope>NUCLEOTIDE SEQUENCE [LARGE SCALE GENOMIC DNA]</scope>
    <source>
        <strain evidence="7 8">LMG 23361</strain>
    </source>
</reference>